<accession>A0ACB8T611</accession>
<dbReference type="Proteomes" id="UP000814140">
    <property type="component" value="Unassembled WGS sequence"/>
</dbReference>
<evidence type="ECO:0000313" key="2">
    <source>
        <dbReference type="Proteomes" id="UP000814140"/>
    </source>
</evidence>
<evidence type="ECO:0000313" key="1">
    <source>
        <dbReference type="EMBL" id="KAI0064299.1"/>
    </source>
</evidence>
<gene>
    <name evidence="1" type="ORF">BV25DRAFT_1914504</name>
</gene>
<dbReference type="EMBL" id="MU277199">
    <property type="protein sequence ID" value="KAI0064299.1"/>
    <property type="molecule type" value="Genomic_DNA"/>
</dbReference>
<reference evidence="1" key="1">
    <citation type="submission" date="2021-03" db="EMBL/GenBank/DDBJ databases">
        <authorList>
            <consortium name="DOE Joint Genome Institute"/>
            <person name="Ahrendt S."/>
            <person name="Looney B.P."/>
            <person name="Miyauchi S."/>
            <person name="Morin E."/>
            <person name="Drula E."/>
            <person name="Courty P.E."/>
            <person name="Chicoki N."/>
            <person name="Fauchery L."/>
            <person name="Kohler A."/>
            <person name="Kuo A."/>
            <person name="Labutti K."/>
            <person name="Pangilinan J."/>
            <person name="Lipzen A."/>
            <person name="Riley R."/>
            <person name="Andreopoulos W."/>
            <person name="He G."/>
            <person name="Johnson J."/>
            <person name="Barry K.W."/>
            <person name="Grigoriev I.V."/>
            <person name="Nagy L."/>
            <person name="Hibbett D."/>
            <person name="Henrissat B."/>
            <person name="Matheny P.B."/>
            <person name="Labbe J."/>
            <person name="Martin F."/>
        </authorList>
    </citation>
    <scope>NUCLEOTIDE SEQUENCE</scope>
    <source>
        <strain evidence="1">HHB10654</strain>
    </source>
</reference>
<proteinExistence type="predicted"/>
<reference evidence="1" key="2">
    <citation type="journal article" date="2022" name="New Phytol.">
        <title>Evolutionary transition to the ectomycorrhizal habit in the genomes of a hyperdiverse lineage of mushroom-forming fungi.</title>
        <authorList>
            <person name="Looney B."/>
            <person name="Miyauchi S."/>
            <person name="Morin E."/>
            <person name="Drula E."/>
            <person name="Courty P.E."/>
            <person name="Kohler A."/>
            <person name="Kuo A."/>
            <person name="LaButti K."/>
            <person name="Pangilinan J."/>
            <person name="Lipzen A."/>
            <person name="Riley R."/>
            <person name="Andreopoulos W."/>
            <person name="He G."/>
            <person name="Johnson J."/>
            <person name="Nolan M."/>
            <person name="Tritt A."/>
            <person name="Barry K.W."/>
            <person name="Grigoriev I.V."/>
            <person name="Nagy L.G."/>
            <person name="Hibbett D."/>
            <person name="Henrissat B."/>
            <person name="Matheny P.B."/>
            <person name="Labbe J."/>
            <person name="Martin F.M."/>
        </authorList>
    </citation>
    <scope>NUCLEOTIDE SEQUENCE</scope>
    <source>
        <strain evidence="1">HHB10654</strain>
    </source>
</reference>
<keyword evidence="2" id="KW-1185">Reference proteome</keyword>
<protein>
    <submittedName>
        <fullName evidence="1">Uncharacterized protein</fullName>
    </submittedName>
</protein>
<name>A0ACB8T611_9AGAM</name>
<organism evidence="1 2">
    <name type="scientific">Artomyces pyxidatus</name>
    <dbReference type="NCBI Taxonomy" id="48021"/>
    <lineage>
        <taxon>Eukaryota</taxon>
        <taxon>Fungi</taxon>
        <taxon>Dikarya</taxon>
        <taxon>Basidiomycota</taxon>
        <taxon>Agaricomycotina</taxon>
        <taxon>Agaricomycetes</taxon>
        <taxon>Russulales</taxon>
        <taxon>Auriscalpiaceae</taxon>
        <taxon>Artomyces</taxon>
    </lineage>
</organism>
<comment type="caution">
    <text evidence="1">The sequence shown here is derived from an EMBL/GenBank/DDBJ whole genome shotgun (WGS) entry which is preliminary data.</text>
</comment>
<sequence>MSDSENPSSQPPRATRPLPRRTPASLSPNPTPAPLPDSAAQNSLFPHVYQPSPAHTDVNHELLEIPLSPLPSITPGLPPSPSIVLRPMGAEREDDMEAPFGDDPLNQESRLPSGWKKYVHLDGSLYYRHDGMGLITPTEINEVGSAELMKRVWSSGLTEKLPGDWELVATEFSPDRVLGADIYFSCGNRQEIWMCFEECGCPKPFHEPSRCPTPRQELRKEPKYRFWDHVAAYPMHLVSLPPYWEGEFIKALTHGANERILDERKTMFPFTDEQARRFIQVYHDLRSAPKSQGQLSTVPALAWHVARVMAKIEAVRERYHYGTKEARLYRDIAIPSPTLRTKAIDGLLSGLMFGAHKMYRERLEQTRPKGYVYLPDFQELMRSLLVEWSDANLLATVFVSANVAFLAVPNLNSLQRTASLASTLLSMLSIVIGVHHVWRHRRRVDAEEPKARQYLRCNPTPRSLTLLSCTLALPIVTLLYAILAFTVAVAAFSIQDTSSVARVLLAVLLGALPFIAALVLAVFWDAWREPETQEPEEVGGQVVHKTLEKDRWMTRVGRQVMRAEKSVASGVRSAYGKIRAVQVRRGVKDDDSSDAASSEIQKGSNSGTTNV</sequence>